<keyword evidence="2 4" id="KW-0479">Metal-binding</keyword>
<evidence type="ECO:0000256" key="1">
    <source>
        <dbReference type="ARBA" id="ARBA00022617"/>
    </source>
</evidence>
<gene>
    <name evidence="6" type="ORF">CDV25_09055</name>
</gene>
<evidence type="ECO:0000256" key="2">
    <source>
        <dbReference type="ARBA" id="ARBA00022723"/>
    </source>
</evidence>
<evidence type="ECO:0000259" key="5">
    <source>
        <dbReference type="PROSITE" id="PS51007"/>
    </source>
</evidence>
<dbReference type="AlphaFoldDB" id="A0A2U8FG11"/>
<dbReference type="InterPro" id="IPR036909">
    <property type="entry name" value="Cyt_c-like_dom_sf"/>
</dbReference>
<keyword evidence="1 4" id="KW-0349">Heme</keyword>
<dbReference type="Pfam" id="PF00034">
    <property type="entry name" value="Cytochrom_C"/>
    <property type="match status" value="1"/>
</dbReference>
<dbReference type="KEGG" id="had:CDV25_09055"/>
<sequence>MLIFGSFVFAQESFITSIEYGKMLYENPRGIGCVECHGQAGEGKRITEYYHKKKLITLQGPAINHLTFEAFAKALGENKKVMPKYYLTKTEIQAIFEYIESKNSAK</sequence>
<accession>A0A2U8FG11</accession>
<reference evidence="6 7" key="1">
    <citation type="submission" date="2017-06" db="EMBL/GenBank/DDBJ databases">
        <title>Complete genome of Helicobacter apodemus.</title>
        <authorList>
            <person name="Cho S."/>
        </authorList>
    </citation>
    <scope>NUCLEOTIDE SEQUENCE [LARGE SCALE GENOMIC DNA]</scope>
    <source>
        <strain evidence="7">SNUVETPUB-15-01</strain>
    </source>
</reference>
<keyword evidence="3 4" id="KW-0408">Iron</keyword>
<dbReference type="GO" id="GO:0046872">
    <property type="term" value="F:metal ion binding"/>
    <property type="evidence" value="ECO:0007669"/>
    <property type="project" value="UniProtKB-KW"/>
</dbReference>
<evidence type="ECO:0000256" key="3">
    <source>
        <dbReference type="ARBA" id="ARBA00023004"/>
    </source>
</evidence>
<dbReference type="SUPFAM" id="SSF46626">
    <property type="entry name" value="Cytochrome c"/>
    <property type="match status" value="1"/>
</dbReference>
<dbReference type="OrthoDB" id="5328547at2"/>
<dbReference type="PROSITE" id="PS51007">
    <property type="entry name" value="CYTC"/>
    <property type="match status" value="1"/>
</dbReference>
<dbReference type="Gene3D" id="1.10.760.10">
    <property type="entry name" value="Cytochrome c-like domain"/>
    <property type="match status" value="1"/>
</dbReference>
<dbReference type="GO" id="GO:0020037">
    <property type="term" value="F:heme binding"/>
    <property type="evidence" value="ECO:0007669"/>
    <property type="project" value="InterPro"/>
</dbReference>
<protein>
    <submittedName>
        <fullName evidence="6">Cytochrome C oxidase subunit III</fullName>
    </submittedName>
</protein>
<evidence type="ECO:0000313" key="7">
    <source>
        <dbReference type="Proteomes" id="UP000244890"/>
    </source>
</evidence>
<organism evidence="6 7">
    <name type="scientific">Helicobacter apodemus</name>
    <dbReference type="NCBI Taxonomy" id="135569"/>
    <lineage>
        <taxon>Bacteria</taxon>
        <taxon>Pseudomonadati</taxon>
        <taxon>Campylobacterota</taxon>
        <taxon>Epsilonproteobacteria</taxon>
        <taxon>Campylobacterales</taxon>
        <taxon>Helicobacteraceae</taxon>
        <taxon>Helicobacter</taxon>
    </lineage>
</organism>
<name>A0A2U8FG11_9HELI</name>
<evidence type="ECO:0000256" key="4">
    <source>
        <dbReference type="PROSITE-ProRule" id="PRU00433"/>
    </source>
</evidence>
<proteinExistence type="predicted"/>
<evidence type="ECO:0000313" key="6">
    <source>
        <dbReference type="EMBL" id="AWI35124.1"/>
    </source>
</evidence>
<dbReference type="Proteomes" id="UP000244890">
    <property type="component" value="Chromosome"/>
</dbReference>
<dbReference type="EMBL" id="CP021886">
    <property type="protein sequence ID" value="AWI35124.1"/>
    <property type="molecule type" value="Genomic_DNA"/>
</dbReference>
<feature type="domain" description="Cytochrome c" evidence="5">
    <location>
        <begin position="16"/>
        <end position="103"/>
    </location>
</feature>
<dbReference type="InterPro" id="IPR009056">
    <property type="entry name" value="Cyt_c-like_dom"/>
</dbReference>
<dbReference type="GO" id="GO:0009055">
    <property type="term" value="F:electron transfer activity"/>
    <property type="evidence" value="ECO:0007669"/>
    <property type="project" value="InterPro"/>
</dbReference>